<feature type="region of interest" description="Disordered" evidence="2">
    <location>
        <begin position="344"/>
        <end position="399"/>
    </location>
</feature>
<dbReference type="Pfam" id="PF04488">
    <property type="entry name" value="Gly_transf_sug"/>
    <property type="match status" value="1"/>
</dbReference>
<evidence type="ECO:0000313" key="3">
    <source>
        <dbReference type="EMBL" id="KAL2061205.1"/>
    </source>
</evidence>
<dbReference type="PANTHER" id="PTHR31834">
    <property type="entry name" value="INITIATION-SPECIFIC ALPHA-1,6-MANNOSYLTRANSFERASE"/>
    <property type="match status" value="1"/>
</dbReference>
<dbReference type="InterPro" id="IPR007577">
    <property type="entry name" value="GlycoTrfase_DXD_sugar-bd_CS"/>
</dbReference>
<keyword evidence="4" id="KW-1185">Reference proteome</keyword>
<dbReference type="EMBL" id="JAZHXI010000019">
    <property type="protein sequence ID" value="KAL2061205.1"/>
    <property type="molecule type" value="Genomic_DNA"/>
</dbReference>
<sequence length="399" mass="44664">MERYPASKSSPTWTRAKKSMRRKPIALALLFLVLTVLFYLSHRDPLHHYTDNGIPPDTTSVSASPVAEFSKDFPEKIWQVGNESMKDKWGKQTQTWTSMNPEWNYELLSDESSTLFVEEYFKDNPDVLSVWRDLDVSSLQRKTVPYLAMLAKGGLYSDLDTSCVEPIEDWVPTHFADSVINVIIGVCYDDFISDKSVRPVTFCQGTMMAKSAHPIFETVVARIISNLKHLADAQQTEIANLELDGNEVDEVMGSGVFTDAIMEHLSNSLGKKMEWSELQALTEPALFGDILILPINGFGSGQKHGHSNDLLYGEVLAHHQFETLESPDLPAVEVPVVEEIELQEAELGDTDAGEPESSDEPVFIEANSLEEPESENDGDDPDESVEGFERDSQLEEPQF</sequence>
<evidence type="ECO:0008006" key="5">
    <source>
        <dbReference type="Google" id="ProtNLM"/>
    </source>
</evidence>
<evidence type="ECO:0000256" key="1">
    <source>
        <dbReference type="ARBA" id="ARBA00009003"/>
    </source>
</evidence>
<dbReference type="InterPro" id="IPR029044">
    <property type="entry name" value="Nucleotide-diphossugar_trans"/>
</dbReference>
<feature type="compositionally biased region" description="Acidic residues" evidence="2">
    <location>
        <begin position="368"/>
        <end position="386"/>
    </location>
</feature>
<evidence type="ECO:0000313" key="4">
    <source>
        <dbReference type="Proteomes" id="UP001595075"/>
    </source>
</evidence>
<dbReference type="InterPro" id="IPR039367">
    <property type="entry name" value="Och1-like"/>
</dbReference>
<comment type="similarity">
    <text evidence="1">Belongs to the glycosyltransferase 32 family.</text>
</comment>
<feature type="compositionally biased region" description="Acidic residues" evidence="2">
    <location>
        <begin position="344"/>
        <end position="359"/>
    </location>
</feature>
<name>A0ABR4BU81_9HELO</name>
<accession>A0ABR4BU81</accession>
<dbReference type="SUPFAM" id="SSF53448">
    <property type="entry name" value="Nucleotide-diphospho-sugar transferases"/>
    <property type="match status" value="1"/>
</dbReference>
<gene>
    <name evidence="3" type="ORF">VTL71DRAFT_7478</name>
</gene>
<protein>
    <recommendedName>
        <fullName evidence="5">Initiation-specific alpha-1,6-mannosyltransferase</fullName>
    </recommendedName>
</protein>
<proteinExistence type="inferred from homology"/>
<organism evidence="3 4">
    <name type="scientific">Oculimacula yallundae</name>
    <dbReference type="NCBI Taxonomy" id="86028"/>
    <lineage>
        <taxon>Eukaryota</taxon>
        <taxon>Fungi</taxon>
        <taxon>Dikarya</taxon>
        <taxon>Ascomycota</taxon>
        <taxon>Pezizomycotina</taxon>
        <taxon>Leotiomycetes</taxon>
        <taxon>Helotiales</taxon>
        <taxon>Ploettnerulaceae</taxon>
        <taxon>Oculimacula</taxon>
    </lineage>
</organism>
<dbReference type="Gene3D" id="3.90.550.20">
    <property type="match status" value="1"/>
</dbReference>
<evidence type="ECO:0000256" key="2">
    <source>
        <dbReference type="SAM" id="MobiDB-lite"/>
    </source>
</evidence>
<comment type="caution">
    <text evidence="3">The sequence shown here is derived from an EMBL/GenBank/DDBJ whole genome shotgun (WGS) entry which is preliminary data.</text>
</comment>
<reference evidence="3 4" key="1">
    <citation type="journal article" date="2024" name="Commun. Biol.">
        <title>Comparative genomic analysis of thermophilic fungi reveals convergent evolutionary adaptations and gene losses.</title>
        <authorList>
            <person name="Steindorff A.S."/>
            <person name="Aguilar-Pontes M.V."/>
            <person name="Robinson A.J."/>
            <person name="Andreopoulos B."/>
            <person name="LaButti K."/>
            <person name="Kuo A."/>
            <person name="Mondo S."/>
            <person name="Riley R."/>
            <person name="Otillar R."/>
            <person name="Haridas S."/>
            <person name="Lipzen A."/>
            <person name="Grimwood J."/>
            <person name="Schmutz J."/>
            <person name="Clum A."/>
            <person name="Reid I.D."/>
            <person name="Moisan M.C."/>
            <person name="Butler G."/>
            <person name="Nguyen T.T.M."/>
            <person name="Dewar K."/>
            <person name="Conant G."/>
            <person name="Drula E."/>
            <person name="Henrissat B."/>
            <person name="Hansel C."/>
            <person name="Singer S."/>
            <person name="Hutchinson M.I."/>
            <person name="de Vries R.P."/>
            <person name="Natvig D.O."/>
            <person name="Powell A.J."/>
            <person name="Tsang A."/>
            <person name="Grigoriev I.V."/>
        </authorList>
    </citation>
    <scope>NUCLEOTIDE SEQUENCE [LARGE SCALE GENOMIC DNA]</scope>
    <source>
        <strain evidence="3 4">CBS 494.80</strain>
    </source>
</reference>
<dbReference type="PANTHER" id="PTHR31834:SF9">
    <property type="entry name" value="INITIATION-SPECIFIC ALPHA-1,6-MANNOSYLTRANSFERASE"/>
    <property type="match status" value="1"/>
</dbReference>
<dbReference type="Proteomes" id="UP001595075">
    <property type="component" value="Unassembled WGS sequence"/>
</dbReference>